<dbReference type="Proteomes" id="UP000315816">
    <property type="component" value="Unassembled WGS sequence"/>
</dbReference>
<dbReference type="AlphaFoldDB" id="A0A545SRA1"/>
<accession>A0A545SRA1</accession>
<keyword evidence="3" id="KW-1185">Reference proteome</keyword>
<gene>
    <name evidence="2" type="ORF">FIL88_09780</name>
</gene>
<evidence type="ECO:0000256" key="1">
    <source>
        <dbReference type="SAM" id="Phobius"/>
    </source>
</evidence>
<keyword evidence="1" id="KW-0472">Membrane</keyword>
<sequence>MATELTAEQKAKDARAEKVAWLIIVAIIATLGGGFLALGLAGVGLVAVGMVPVIYLLLIIMAGGKG</sequence>
<protein>
    <submittedName>
        <fullName evidence="2">Uncharacterized protein</fullName>
    </submittedName>
</protein>
<name>A0A545SRA1_9RHOB</name>
<keyword evidence="1" id="KW-1133">Transmembrane helix</keyword>
<proteinExistence type="predicted"/>
<organism evidence="2 3">
    <name type="scientific">Aliiroseovarius halocynthiae</name>
    <dbReference type="NCBI Taxonomy" id="985055"/>
    <lineage>
        <taxon>Bacteria</taxon>
        <taxon>Pseudomonadati</taxon>
        <taxon>Pseudomonadota</taxon>
        <taxon>Alphaproteobacteria</taxon>
        <taxon>Rhodobacterales</taxon>
        <taxon>Paracoccaceae</taxon>
        <taxon>Aliiroseovarius</taxon>
    </lineage>
</organism>
<dbReference type="RefSeq" id="WP_142853663.1">
    <property type="nucleotide sequence ID" value="NZ_FXWW01000002.1"/>
</dbReference>
<comment type="caution">
    <text evidence="2">The sequence shown here is derived from an EMBL/GenBank/DDBJ whole genome shotgun (WGS) entry which is preliminary data.</text>
</comment>
<feature type="transmembrane region" description="Helical" evidence="1">
    <location>
        <begin position="19"/>
        <end position="38"/>
    </location>
</feature>
<evidence type="ECO:0000313" key="3">
    <source>
        <dbReference type="Proteomes" id="UP000315816"/>
    </source>
</evidence>
<dbReference type="OrthoDB" id="7873693at2"/>
<feature type="transmembrane region" description="Helical" evidence="1">
    <location>
        <begin position="44"/>
        <end position="64"/>
    </location>
</feature>
<keyword evidence="1" id="KW-0812">Transmembrane</keyword>
<dbReference type="EMBL" id="VICH01000006">
    <property type="protein sequence ID" value="TQV67503.1"/>
    <property type="molecule type" value="Genomic_DNA"/>
</dbReference>
<evidence type="ECO:0000313" key="2">
    <source>
        <dbReference type="EMBL" id="TQV67503.1"/>
    </source>
</evidence>
<reference evidence="2 3" key="1">
    <citation type="submission" date="2019-06" db="EMBL/GenBank/DDBJ databases">
        <title>A novel species of marine bacteria.</title>
        <authorList>
            <person name="Wang Y."/>
        </authorList>
    </citation>
    <scope>NUCLEOTIDE SEQUENCE [LARGE SCALE GENOMIC DNA]</scope>
    <source>
        <strain evidence="2 3">MA1-10</strain>
    </source>
</reference>